<dbReference type="OrthoDB" id="9800908at2"/>
<keyword evidence="4 9" id="KW-0812">Transmembrane</keyword>
<protein>
    <recommendedName>
        <fullName evidence="9">Sec-independent protein translocase protein TatA</fullName>
    </recommendedName>
</protein>
<dbReference type="Proteomes" id="UP000256329">
    <property type="component" value="Unassembled WGS sequence"/>
</dbReference>
<dbReference type="NCBIfam" id="NF011430">
    <property type="entry name" value="PRK14861.1"/>
    <property type="match status" value="1"/>
</dbReference>
<comment type="subunit">
    <text evidence="9">Forms a complex with TatC.</text>
</comment>
<dbReference type="RefSeq" id="WP_115792679.1">
    <property type="nucleotide sequence ID" value="NZ_QSLN01000007.1"/>
</dbReference>
<dbReference type="InterPro" id="IPR006312">
    <property type="entry name" value="TatA/E"/>
</dbReference>
<keyword evidence="8 9" id="KW-0472">Membrane</keyword>
<dbReference type="Gene3D" id="1.20.5.3310">
    <property type="match status" value="1"/>
</dbReference>
<keyword evidence="3 9" id="KW-1003">Cell membrane</keyword>
<dbReference type="PRINTS" id="PR01506">
    <property type="entry name" value="TATBPROTEIN"/>
</dbReference>
<evidence type="ECO:0000256" key="5">
    <source>
        <dbReference type="ARBA" id="ARBA00022927"/>
    </source>
</evidence>
<dbReference type="InterPro" id="IPR003369">
    <property type="entry name" value="TatA/B/E"/>
</dbReference>
<accession>A0A3D8P5Q7</accession>
<evidence type="ECO:0000256" key="7">
    <source>
        <dbReference type="ARBA" id="ARBA00023010"/>
    </source>
</evidence>
<evidence type="ECO:0000256" key="9">
    <source>
        <dbReference type="HAMAP-Rule" id="MF_00236"/>
    </source>
</evidence>
<evidence type="ECO:0000313" key="10">
    <source>
        <dbReference type="EMBL" id="RDV83035.1"/>
    </source>
</evidence>
<keyword evidence="5 9" id="KW-0653">Protein transport</keyword>
<dbReference type="GO" id="GO:0043953">
    <property type="term" value="P:protein transport by the Tat complex"/>
    <property type="evidence" value="ECO:0007669"/>
    <property type="project" value="UniProtKB-UniRule"/>
</dbReference>
<evidence type="ECO:0000256" key="3">
    <source>
        <dbReference type="ARBA" id="ARBA00022475"/>
    </source>
</evidence>
<evidence type="ECO:0000313" key="11">
    <source>
        <dbReference type="Proteomes" id="UP000256329"/>
    </source>
</evidence>
<proteinExistence type="inferred from homology"/>
<comment type="subcellular location">
    <subcellularLocation>
        <location evidence="1 9">Cell membrane</location>
        <topology evidence="1 9">Single-pass membrane protein</topology>
    </subcellularLocation>
</comment>
<name>A0A3D8P5Q7_9THEO</name>
<dbReference type="PANTHER" id="PTHR42982">
    <property type="entry name" value="SEC-INDEPENDENT PROTEIN TRANSLOCASE PROTEIN TATA"/>
    <property type="match status" value="1"/>
</dbReference>
<reference evidence="10 11" key="1">
    <citation type="submission" date="2018-08" db="EMBL/GenBank/DDBJ databases">
        <title>Form III RuBisCO-mediated autotrophy in Thermodesulfobium bacteria.</title>
        <authorList>
            <person name="Toshchakov S.V."/>
            <person name="Kublanov I.V."/>
            <person name="Frolov E."/>
            <person name="Bonch-Osmolovskaya E.A."/>
            <person name="Tourova T.P."/>
            <person name="Chernych N.A."/>
            <person name="Lebedinsky A.V."/>
        </authorList>
    </citation>
    <scope>NUCLEOTIDE SEQUENCE [LARGE SCALE GENOMIC DNA]</scope>
    <source>
        <strain evidence="10 11">SR</strain>
    </source>
</reference>
<keyword evidence="11" id="KW-1185">Reference proteome</keyword>
<evidence type="ECO:0000256" key="1">
    <source>
        <dbReference type="ARBA" id="ARBA00004162"/>
    </source>
</evidence>
<dbReference type="GO" id="GO:0008320">
    <property type="term" value="F:protein transmembrane transporter activity"/>
    <property type="evidence" value="ECO:0007669"/>
    <property type="project" value="UniProtKB-UniRule"/>
</dbReference>
<dbReference type="HAMAP" id="MF_00236">
    <property type="entry name" value="TatA_E"/>
    <property type="match status" value="1"/>
</dbReference>
<comment type="similarity">
    <text evidence="9">Belongs to the TatA/E family.</text>
</comment>
<evidence type="ECO:0000256" key="4">
    <source>
        <dbReference type="ARBA" id="ARBA00022692"/>
    </source>
</evidence>
<dbReference type="PANTHER" id="PTHR42982:SF1">
    <property type="entry name" value="SEC-INDEPENDENT PROTEIN TRANSLOCASE PROTEIN TATA"/>
    <property type="match status" value="1"/>
</dbReference>
<dbReference type="AlphaFoldDB" id="A0A3D8P5Q7"/>
<evidence type="ECO:0000256" key="2">
    <source>
        <dbReference type="ARBA" id="ARBA00022448"/>
    </source>
</evidence>
<dbReference type="EMBL" id="QSLN01000007">
    <property type="protein sequence ID" value="RDV83035.1"/>
    <property type="molecule type" value="Genomic_DNA"/>
</dbReference>
<dbReference type="NCBIfam" id="TIGR01411">
    <property type="entry name" value="tatAE"/>
    <property type="match status" value="1"/>
</dbReference>
<keyword evidence="7 9" id="KW-0811">Translocation</keyword>
<keyword evidence="6 9" id="KW-1133">Transmembrane helix</keyword>
<organism evidence="10 11">
    <name type="scientific">Ammonifex thiophilus</name>
    <dbReference type="NCBI Taxonomy" id="444093"/>
    <lineage>
        <taxon>Bacteria</taxon>
        <taxon>Bacillati</taxon>
        <taxon>Bacillota</taxon>
        <taxon>Clostridia</taxon>
        <taxon>Thermoanaerobacterales</taxon>
        <taxon>Thermoanaerobacteraceae</taxon>
        <taxon>Ammonifex</taxon>
    </lineage>
</organism>
<evidence type="ECO:0000256" key="8">
    <source>
        <dbReference type="ARBA" id="ARBA00023136"/>
    </source>
</evidence>
<comment type="caution">
    <text evidence="10">The sequence shown here is derived from an EMBL/GenBank/DDBJ whole genome shotgun (WGS) entry which is preliminary data.</text>
</comment>
<keyword evidence="2 9" id="KW-0813">Transport</keyword>
<evidence type="ECO:0000256" key="6">
    <source>
        <dbReference type="ARBA" id="ARBA00022989"/>
    </source>
</evidence>
<gene>
    <name evidence="9 10" type="primary">tatA</name>
    <name evidence="10" type="ORF">DXX99_06455</name>
</gene>
<dbReference type="Pfam" id="PF02416">
    <property type="entry name" value="TatA_B_E"/>
    <property type="match status" value="1"/>
</dbReference>
<sequence>MFGNFGGTELLLILAIALIVFGPSKLPELGRSLGKTIREFRKSTQDIVGDLKSNVDEVKKEVEEVSKSIKG</sequence>
<comment type="function">
    <text evidence="9">Part of the twin-arginine translocation (Tat) system that transports large folded proteins containing a characteristic twin-arginine motif in their signal peptide across membranes. TatA could form the protein-conducting channel of the Tat system.</text>
</comment>
<dbReference type="GO" id="GO:0033281">
    <property type="term" value="C:TAT protein transport complex"/>
    <property type="evidence" value="ECO:0007669"/>
    <property type="project" value="UniProtKB-UniRule"/>
</dbReference>